<dbReference type="AlphaFoldDB" id="A0A8C2FEL0"/>
<accession>A0A8C2FEL0</accession>
<keyword evidence="5" id="KW-0472">Membrane</keyword>
<feature type="transmembrane region" description="Helical" evidence="5">
    <location>
        <begin position="60"/>
        <end position="79"/>
    </location>
</feature>
<dbReference type="PRINTS" id="PR01088">
    <property type="entry name" value="NAHEXCHNGR6"/>
</dbReference>
<dbReference type="Ensembl" id="ENSCCRT00020059830.1">
    <property type="protein sequence ID" value="ENSCCRP00020054602.1"/>
    <property type="gene ID" value="ENSCCRG00020025020.1"/>
</dbReference>
<dbReference type="GO" id="GO:0005886">
    <property type="term" value="C:plasma membrane"/>
    <property type="evidence" value="ECO:0007669"/>
    <property type="project" value="UniProtKB-SubCell"/>
</dbReference>
<evidence type="ECO:0000313" key="7">
    <source>
        <dbReference type="Proteomes" id="UP000694701"/>
    </source>
</evidence>
<reference evidence="6" key="1">
    <citation type="submission" date="2025-08" db="UniProtKB">
        <authorList>
            <consortium name="Ensembl"/>
        </authorList>
    </citation>
    <scope>IDENTIFICATION</scope>
</reference>
<dbReference type="GO" id="GO:0015385">
    <property type="term" value="F:sodium:proton antiporter activity"/>
    <property type="evidence" value="ECO:0007669"/>
    <property type="project" value="InterPro"/>
</dbReference>
<proteinExistence type="inferred from homology"/>
<evidence type="ECO:0000256" key="5">
    <source>
        <dbReference type="SAM" id="Phobius"/>
    </source>
</evidence>
<evidence type="ECO:0000256" key="3">
    <source>
        <dbReference type="ARBA" id="ARBA00022475"/>
    </source>
</evidence>
<comment type="similarity">
    <text evidence="2">Belongs to the monovalent cation:proton antiporter 1 (CPA1) transporter (TC 2.A.36) family.</text>
</comment>
<dbReference type="Proteomes" id="UP000694701">
    <property type="component" value="Unplaced"/>
</dbReference>
<keyword evidence="5" id="KW-1133">Transmembrane helix</keyword>
<comment type="subcellular location">
    <subcellularLocation>
        <location evidence="1">Cell membrane</location>
        <topology evidence="1">Multi-pass membrane protein</topology>
    </subcellularLocation>
</comment>
<evidence type="ECO:0000256" key="1">
    <source>
        <dbReference type="ARBA" id="ARBA00004651"/>
    </source>
</evidence>
<name>A0A8C2FEL0_CYPCA</name>
<dbReference type="InterPro" id="IPR002090">
    <property type="entry name" value="NHE-6/7/9"/>
</dbReference>
<feature type="transmembrane region" description="Helical" evidence="5">
    <location>
        <begin position="12"/>
        <end position="29"/>
    </location>
</feature>
<feature type="region of interest" description="Disordered" evidence="4">
    <location>
        <begin position="119"/>
        <end position="140"/>
    </location>
</feature>
<evidence type="ECO:0000256" key="2">
    <source>
        <dbReference type="ARBA" id="ARBA00007367"/>
    </source>
</evidence>
<protein>
    <submittedName>
        <fullName evidence="6">Uncharacterized protein</fullName>
    </submittedName>
</protein>
<organism evidence="6 7">
    <name type="scientific">Cyprinus carpio</name>
    <name type="common">Common carp</name>
    <dbReference type="NCBI Taxonomy" id="7962"/>
    <lineage>
        <taxon>Eukaryota</taxon>
        <taxon>Metazoa</taxon>
        <taxon>Chordata</taxon>
        <taxon>Craniata</taxon>
        <taxon>Vertebrata</taxon>
        <taxon>Euteleostomi</taxon>
        <taxon>Actinopterygii</taxon>
        <taxon>Neopterygii</taxon>
        <taxon>Teleostei</taxon>
        <taxon>Ostariophysi</taxon>
        <taxon>Cypriniformes</taxon>
        <taxon>Cyprinidae</taxon>
        <taxon>Cyprininae</taxon>
        <taxon>Cyprinus</taxon>
    </lineage>
</organism>
<dbReference type="GO" id="GO:0006885">
    <property type="term" value="P:regulation of pH"/>
    <property type="evidence" value="ECO:0007669"/>
    <property type="project" value="InterPro"/>
</dbReference>
<feature type="compositionally biased region" description="Polar residues" evidence="4">
    <location>
        <begin position="121"/>
        <end position="140"/>
    </location>
</feature>
<evidence type="ECO:0000313" key="6">
    <source>
        <dbReference type="Ensembl" id="ENSCCRP00020054602.1"/>
    </source>
</evidence>
<sequence length="140" mass="15821">MEAATAPKPWTLYALGGHGSLFPILMFILNQCYRIGADDGGMEELATEKEAEESHRQDSVNLLTFILLLTLTILTIWLFKHRRVRFLHETGLAMIYGKKRVFLTLRNAFCIVRVSKPNEPPSSTAAFLAHSTESSELNHF</sequence>
<evidence type="ECO:0000256" key="4">
    <source>
        <dbReference type="SAM" id="MobiDB-lite"/>
    </source>
</evidence>
<keyword evidence="5" id="KW-0812">Transmembrane</keyword>
<keyword evidence="3" id="KW-1003">Cell membrane</keyword>